<dbReference type="Gene3D" id="3.20.20.70">
    <property type="entry name" value="Aldolase class I"/>
    <property type="match status" value="1"/>
</dbReference>
<accession>A0A0Q9ZJD1</accession>
<evidence type="ECO:0000259" key="1">
    <source>
        <dbReference type="Pfam" id="PF03102"/>
    </source>
</evidence>
<feature type="domain" description="PseI/NeuA/B-like" evidence="1">
    <location>
        <begin position="27"/>
        <end position="272"/>
    </location>
</feature>
<dbReference type="GO" id="GO:0047444">
    <property type="term" value="F:N-acylneuraminate-9-phosphate synthase activity"/>
    <property type="evidence" value="ECO:0007669"/>
    <property type="project" value="TreeGrafter"/>
</dbReference>
<comment type="caution">
    <text evidence="2">The sequence shown here is derived from an EMBL/GenBank/DDBJ whole genome shotgun (WGS) entry which is preliminary data.</text>
</comment>
<dbReference type="AlphaFoldDB" id="A0A0Q9ZJD1"/>
<reference evidence="2" key="1">
    <citation type="submission" date="2015-10" db="EMBL/GenBank/DDBJ databases">
        <title>Draft genome sequence of Salegentibacter mishustinae KCTC 12263.</title>
        <authorList>
            <person name="Lin W."/>
            <person name="Zheng Q."/>
        </authorList>
    </citation>
    <scope>NUCLEOTIDE SEQUENCE [LARGE SCALE GENOMIC DNA]</scope>
    <source>
        <strain evidence="2">KCTC 12263</strain>
    </source>
</reference>
<proteinExistence type="predicted"/>
<dbReference type="InterPro" id="IPR013132">
    <property type="entry name" value="PseI/NeuA/B-like_N"/>
</dbReference>
<name>A0A0Q9ZJD1_9FLAO</name>
<dbReference type="RefSeq" id="WP_057482094.1">
    <property type="nucleotide sequence ID" value="NZ_BMWR01000001.1"/>
</dbReference>
<dbReference type="Proteomes" id="UP000051643">
    <property type="component" value="Unassembled WGS sequence"/>
</dbReference>
<evidence type="ECO:0000313" key="2">
    <source>
        <dbReference type="EMBL" id="KRG28424.1"/>
    </source>
</evidence>
<dbReference type="EMBL" id="LKTP01000023">
    <property type="protein sequence ID" value="KRG28424.1"/>
    <property type="molecule type" value="Genomic_DNA"/>
</dbReference>
<evidence type="ECO:0000313" key="3">
    <source>
        <dbReference type="Proteomes" id="UP000051643"/>
    </source>
</evidence>
<dbReference type="Pfam" id="PF03102">
    <property type="entry name" value="NeuB"/>
    <property type="match status" value="1"/>
</dbReference>
<dbReference type="InterPro" id="IPR051690">
    <property type="entry name" value="PseI-like"/>
</dbReference>
<gene>
    <name evidence="2" type="ORF">APR42_06485</name>
</gene>
<protein>
    <submittedName>
        <fullName evidence="2">N-acetylneuraminate synthase</fullName>
    </submittedName>
</protein>
<dbReference type="PANTHER" id="PTHR42966:SF1">
    <property type="entry name" value="SIALIC ACID SYNTHASE"/>
    <property type="match status" value="1"/>
</dbReference>
<dbReference type="STRING" id="270918.APR42_06485"/>
<dbReference type="InterPro" id="IPR013785">
    <property type="entry name" value="Aldolase_TIM"/>
</dbReference>
<dbReference type="GO" id="GO:0016051">
    <property type="term" value="P:carbohydrate biosynthetic process"/>
    <property type="evidence" value="ECO:0007669"/>
    <property type="project" value="InterPro"/>
</dbReference>
<keyword evidence="3" id="KW-1185">Reference proteome</keyword>
<dbReference type="PANTHER" id="PTHR42966">
    <property type="entry name" value="N-ACETYLNEURAMINATE SYNTHASE"/>
    <property type="match status" value="1"/>
</dbReference>
<dbReference type="SUPFAM" id="SSF51569">
    <property type="entry name" value="Aldolase"/>
    <property type="match status" value="1"/>
</dbReference>
<sequence>MKEYNTPFVIAEIGCNHKGDFEIAKEMIRVAKIFCKVDAVKFQKRSNRELLSKEQFEAPHPNPINAYGDTYGEHREFLEFNIEQHRELKEYCEEMELIYSSSVWDLTSAREIASLNPKFIKIPSACNNNYPMLEWLCANYKGEIHVSTGMTTPQEISLIVDLFKEKNRNQDLILYNCTSGYPVPFKDVCLLEVSKLKNKYAKSFKQIGFSGHHLGIAVDVAAFTLGASVVERHFTLDRTWRGTDHAASLEPAGLRKLNRDLWAVYDALSYKEKDILDIEEEQRDKLKFRTDF</sequence>
<organism evidence="2 3">
    <name type="scientific">Salegentibacter mishustinae</name>
    <dbReference type="NCBI Taxonomy" id="270918"/>
    <lineage>
        <taxon>Bacteria</taxon>
        <taxon>Pseudomonadati</taxon>
        <taxon>Bacteroidota</taxon>
        <taxon>Flavobacteriia</taxon>
        <taxon>Flavobacteriales</taxon>
        <taxon>Flavobacteriaceae</taxon>
        <taxon>Salegentibacter</taxon>
    </lineage>
</organism>